<accession>A0A182ING2</accession>
<organism evidence="1">
    <name type="scientific">Anopheles atroparvus</name>
    <name type="common">European mosquito</name>
    <dbReference type="NCBI Taxonomy" id="41427"/>
    <lineage>
        <taxon>Eukaryota</taxon>
        <taxon>Metazoa</taxon>
        <taxon>Ecdysozoa</taxon>
        <taxon>Arthropoda</taxon>
        <taxon>Hexapoda</taxon>
        <taxon>Insecta</taxon>
        <taxon>Pterygota</taxon>
        <taxon>Neoptera</taxon>
        <taxon>Endopterygota</taxon>
        <taxon>Diptera</taxon>
        <taxon>Nematocera</taxon>
        <taxon>Culicoidea</taxon>
        <taxon>Culicidae</taxon>
        <taxon>Anophelinae</taxon>
        <taxon>Anopheles</taxon>
    </lineage>
</organism>
<sequence>MSGRSSNCRMTPSPLWIATVVATLVAFCQRPLQVASNSNGDFSYFYGRIAPTDTLCAKKVVGIGTKTPVQVDYGSSQRPITAVSLDASNVAYQGFNVFITRGAIGQRRITFSLSGPWVLPYYIELDYYCAQR</sequence>
<reference evidence="1" key="1">
    <citation type="submission" date="2022-08" db="UniProtKB">
        <authorList>
            <consortium name="EnsemblMetazoa"/>
        </authorList>
    </citation>
    <scope>IDENTIFICATION</scope>
    <source>
        <strain evidence="1">EBRO</strain>
    </source>
</reference>
<dbReference type="EnsemblMetazoa" id="AATE002434-RA">
    <property type="protein sequence ID" value="AATE002434-PA.1"/>
    <property type="gene ID" value="AATE002434"/>
</dbReference>
<proteinExistence type="predicted"/>
<dbReference type="AlphaFoldDB" id="A0A182ING2"/>
<name>A0A182ING2_ANOAO</name>
<evidence type="ECO:0000313" key="1">
    <source>
        <dbReference type="EnsemblMetazoa" id="AATE002434-PA.1"/>
    </source>
</evidence>
<dbReference type="VEuPathDB" id="VectorBase:AATE002434"/>
<protein>
    <submittedName>
        <fullName evidence="1">Uncharacterized protein</fullName>
    </submittedName>
</protein>